<keyword evidence="5 8" id="KW-1133">Transmembrane helix</keyword>
<dbReference type="InterPro" id="IPR007305">
    <property type="entry name" value="Vesicle_transpt_Got1/SFT2"/>
</dbReference>
<evidence type="ECO:0000256" key="6">
    <source>
        <dbReference type="ARBA" id="ARBA00023136"/>
    </source>
</evidence>
<dbReference type="EMBL" id="HBIO01006349">
    <property type="protein sequence ID" value="CAE0459793.1"/>
    <property type="molecule type" value="Transcribed_RNA"/>
</dbReference>
<evidence type="ECO:0000256" key="7">
    <source>
        <dbReference type="ARBA" id="ARBA00025800"/>
    </source>
</evidence>
<dbReference type="GO" id="GO:0016020">
    <property type="term" value="C:membrane"/>
    <property type="evidence" value="ECO:0007669"/>
    <property type="project" value="UniProtKB-SubCell"/>
</dbReference>
<dbReference type="AlphaFoldDB" id="A0A7S3PYN9"/>
<comment type="subcellular location">
    <subcellularLocation>
        <location evidence="1 8">Membrane</location>
        <topology evidence="1 8">Multi-pass membrane protein</topology>
    </subcellularLocation>
</comment>
<comment type="function">
    <text evidence="8">May be involved in fusion of retrograde transport vesicles derived from an endocytic compartment with the Golgi complex.</text>
</comment>
<keyword evidence="6 8" id="KW-0472">Membrane</keyword>
<keyword evidence="3 8" id="KW-0812">Transmembrane</keyword>
<evidence type="ECO:0000256" key="1">
    <source>
        <dbReference type="ARBA" id="ARBA00004141"/>
    </source>
</evidence>
<evidence type="ECO:0000256" key="5">
    <source>
        <dbReference type="ARBA" id="ARBA00022989"/>
    </source>
</evidence>
<feature type="transmembrane region" description="Helical" evidence="8">
    <location>
        <begin position="75"/>
        <end position="95"/>
    </location>
</feature>
<dbReference type="InterPro" id="IPR011691">
    <property type="entry name" value="Vesicle_transpt_SFT2"/>
</dbReference>
<feature type="compositionally biased region" description="Low complexity" evidence="9">
    <location>
        <begin position="11"/>
        <end position="23"/>
    </location>
</feature>
<dbReference type="Pfam" id="PF04178">
    <property type="entry name" value="Got1"/>
    <property type="match status" value="1"/>
</dbReference>
<protein>
    <recommendedName>
        <fullName evidence="8">Vesicle transport protein</fullName>
    </recommendedName>
</protein>
<evidence type="ECO:0000256" key="4">
    <source>
        <dbReference type="ARBA" id="ARBA00022927"/>
    </source>
</evidence>
<keyword evidence="2 8" id="KW-0813">Transport</keyword>
<evidence type="ECO:0000313" key="10">
    <source>
        <dbReference type="EMBL" id="CAE0459793.1"/>
    </source>
</evidence>
<dbReference type="GO" id="GO:0015031">
    <property type="term" value="P:protein transport"/>
    <property type="evidence" value="ECO:0007669"/>
    <property type="project" value="UniProtKB-KW"/>
</dbReference>
<keyword evidence="4 8" id="KW-0653">Protein transport</keyword>
<feature type="transmembrane region" description="Helical" evidence="8">
    <location>
        <begin position="141"/>
        <end position="159"/>
    </location>
</feature>
<name>A0A7S3PYN9_9STRA</name>
<evidence type="ECO:0000256" key="3">
    <source>
        <dbReference type="ARBA" id="ARBA00022692"/>
    </source>
</evidence>
<dbReference type="PANTHER" id="PTHR23137">
    <property type="entry name" value="VESICLE TRANSPORT PROTEIN-RELATED"/>
    <property type="match status" value="1"/>
</dbReference>
<dbReference type="GO" id="GO:0016192">
    <property type="term" value="P:vesicle-mediated transport"/>
    <property type="evidence" value="ECO:0007669"/>
    <property type="project" value="InterPro"/>
</dbReference>
<dbReference type="GO" id="GO:0012505">
    <property type="term" value="C:endomembrane system"/>
    <property type="evidence" value="ECO:0007669"/>
    <property type="project" value="UniProtKB-ARBA"/>
</dbReference>
<comment type="similarity">
    <text evidence="7 8">Belongs to the SFT2 family.</text>
</comment>
<evidence type="ECO:0000256" key="2">
    <source>
        <dbReference type="ARBA" id="ARBA00022448"/>
    </source>
</evidence>
<gene>
    <name evidence="10" type="ORF">CDEB00056_LOCUS4634</name>
</gene>
<feature type="region of interest" description="Disordered" evidence="9">
    <location>
        <begin position="1"/>
        <end position="23"/>
    </location>
</feature>
<feature type="transmembrane region" description="Helical" evidence="8">
    <location>
        <begin position="107"/>
        <end position="129"/>
    </location>
</feature>
<feature type="transmembrane region" description="Helical" evidence="8">
    <location>
        <begin position="166"/>
        <end position="186"/>
    </location>
</feature>
<evidence type="ECO:0000256" key="8">
    <source>
        <dbReference type="RuleBase" id="RU363111"/>
    </source>
</evidence>
<sequence length="227" mass="24471">MSSSFGDWYKGQSGESSDSADSSGGMTLPLFSSFSTQAASVTAGVPSDFGWNSVKSSLEAQMPQQILGMNYQQRFQVFCALLLLSAVFFGLGFMVGLPMITIRPQKFALSFTCGSITFMGSFAILRGPIPHMMGMLAPDRLPFTVVYLSSMMATLYFTFTAHGVKGYVTVLIASGMQLCALLWYLMTFLPGGAQGMKVLMSAMLTMIRPVVVGCSKCCGNIMMRMVG</sequence>
<reference evidence="10" key="1">
    <citation type="submission" date="2021-01" db="EMBL/GenBank/DDBJ databases">
        <authorList>
            <person name="Corre E."/>
            <person name="Pelletier E."/>
            <person name="Niang G."/>
            <person name="Scheremetjew M."/>
            <person name="Finn R."/>
            <person name="Kale V."/>
            <person name="Holt S."/>
            <person name="Cochrane G."/>
            <person name="Meng A."/>
            <person name="Brown T."/>
            <person name="Cohen L."/>
        </authorList>
    </citation>
    <scope>NUCLEOTIDE SEQUENCE</scope>
    <source>
        <strain evidence="10">MM31A-1</strain>
    </source>
</reference>
<evidence type="ECO:0000256" key="9">
    <source>
        <dbReference type="SAM" id="MobiDB-lite"/>
    </source>
</evidence>
<proteinExistence type="inferred from homology"/>
<dbReference type="PANTHER" id="PTHR23137:SF36">
    <property type="entry name" value="VESICLE TRANSPORT PROTEIN SFT2C"/>
    <property type="match status" value="1"/>
</dbReference>
<accession>A0A7S3PYN9</accession>
<dbReference type="GO" id="GO:0005737">
    <property type="term" value="C:cytoplasm"/>
    <property type="evidence" value="ECO:0007669"/>
    <property type="project" value="UniProtKB-ARBA"/>
</dbReference>
<organism evidence="10">
    <name type="scientific">Chaetoceros debilis</name>
    <dbReference type="NCBI Taxonomy" id="122233"/>
    <lineage>
        <taxon>Eukaryota</taxon>
        <taxon>Sar</taxon>
        <taxon>Stramenopiles</taxon>
        <taxon>Ochrophyta</taxon>
        <taxon>Bacillariophyta</taxon>
        <taxon>Coscinodiscophyceae</taxon>
        <taxon>Chaetocerotophycidae</taxon>
        <taxon>Chaetocerotales</taxon>
        <taxon>Chaetocerotaceae</taxon>
        <taxon>Chaetoceros</taxon>
    </lineage>
</organism>